<dbReference type="Proteomes" id="UP000694412">
    <property type="component" value="Chromosome 28"/>
</dbReference>
<evidence type="ECO:0000313" key="2">
    <source>
        <dbReference type="Ensembl" id="ENSCJPP00005012891.1"/>
    </source>
</evidence>
<dbReference type="Ensembl" id="ENSCJPT00005018597.1">
    <property type="protein sequence ID" value="ENSCJPP00005012891.1"/>
    <property type="gene ID" value="ENSCJPG00005010924.1"/>
</dbReference>
<protein>
    <submittedName>
        <fullName evidence="2">Uncharacterized protein</fullName>
    </submittedName>
</protein>
<reference evidence="2" key="3">
    <citation type="submission" date="2025-09" db="UniProtKB">
        <authorList>
            <consortium name="Ensembl"/>
        </authorList>
    </citation>
    <scope>IDENTIFICATION</scope>
</reference>
<name>A0A8C2YAW7_COTJA</name>
<keyword evidence="3" id="KW-1185">Reference proteome</keyword>
<organism evidence="2 3">
    <name type="scientific">Coturnix japonica</name>
    <name type="common">Japanese quail</name>
    <name type="synonym">Coturnix coturnix japonica</name>
    <dbReference type="NCBI Taxonomy" id="93934"/>
    <lineage>
        <taxon>Eukaryota</taxon>
        <taxon>Metazoa</taxon>
        <taxon>Chordata</taxon>
        <taxon>Craniata</taxon>
        <taxon>Vertebrata</taxon>
        <taxon>Euteleostomi</taxon>
        <taxon>Archelosauria</taxon>
        <taxon>Archosauria</taxon>
        <taxon>Dinosauria</taxon>
        <taxon>Saurischia</taxon>
        <taxon>Theropoda</taxon>
        <taxon>Coelurosauria</taxon>
        <taxon>Aves</taxon>
        <taxon>Neognathae</taxon>
        <taxon>Galloanserae</taxon>
        <taxon>Galliformes</taxon>
        <taxon>Phasianidae</taxon>
        <taxon>Perdicinae</taxon>
        <taxon>Coturnix</taxon>
    </lineage>
</organism>
<sequence length="175" mass="18217">MAHPHPKGWHRRDVSPRSAQCWVIVGGGGTQPIDRLWGEEGDPACVSGCLPTTHGLLRGGIKAAEPRIVGDGRWKMGTAWLCLLCAASAGLVPLGNGGERGLWAAPHRQEPELLLPRGVDARGAGVEALQEVLEKLRHREMPPSTKKPGRVPSVGPGGSLGGSLGGGGHPGLLLI</sequence>
<feature type="region of interest" description="Disordered" evidence="1">
    <location>
        <begin position="137"/>
        <end position="170"/>
    </location>
</feature>
<evidence type="ECO:0000256" key="1">
    <source>
        <dbReference type="SAM" id="MobiDB-lite"/>
    </source>
</evidence>
<reference evidence="2" key="2">
    <citation type="submission" date="2025-08" db="UniProtKB">
        <authorList>
            <consortium name="Ensembl"/>
        </authorList>
    </citation>
    <scope>IDENTIFICATION</scope>
</reference>
<proteinExistence type="predicted"/>
<feature type="compositionally biased region" description="Gly residues" evidence="1">
    <location>
        <begin position="155"/>
        <end position="170"/>
    </location>
</feature>
<reference evidence="2" key="1">
    <citation type="submission" date="2015-11" db="EMBL/GenBank/DDBJ databases">
        <authorList>
            <consortium name="International Coturnix japonica Genome Analysis Consortium"/>
            <person name="Warren W."/>
            <person name="Burt D.W."/>
            <person name="Antin P.B."/>
            <person name="Lanford R."/>
            <person name="Gros J."/>
            <person name="Wilson R.K."/>
        </authorList>
    </citation>
    <scope>NUCLEOTIDE SEQUENCE [LARGE SCALE GENOMIC DNA]</scope>
</reference>
<accession>A0A8C2YAW7</accession>
<dbReference type="AlphaFoldDB" id="A0A8C2YAW7"/>
<evidence type="ECO:0000313" key="3">
    <source>
        <dbReference type="Proteomes" id="UP000694412"/>
    </source>
</evidence>